<gene>
    <name evidence="2" type="ORF">nbrc107697_13500</name>
</gene>
<organism evidence="2 3">
    <name type="scientific">Gordonia crocea</name>
    <dbReference type="NCBI Taxonomy" id="589162"/>
    <lineage>
        <taxon>Bacteria</taxon>
        <taxon>Bacillati</taxon>
        <taxon>Actinomycetota</taxon>
        <taxon>Actinomycetes</taxon>
        <taxon>Mycobacteriales</taxon>
        <taxon>Gordoniaceae</taxon>
        <taxon>Gordonia</taxon>
    </lineage>
</organism>
<comment type="caution">
    <text evidence="2">The sequence shown here is derived from an EMBL/GenBank/DDBJ whole genome shotgun (WGS) entry which is preliminary data.</text>
</comment>
<name>A0A7I9UWY2_9ACTN</name>
<evidence type="ECO:0000313" key="3">
    <source>
        <dbReference type="Proteomes" id="UP000444980"/>
    </source>
</evidence>
<proteinExistence type="predicted"/>
<feature type="compositionally biased region" description="Acidic residues" evidence="1">
    <location>
        <begin position="232"/>
        <end position="252"/>
    </location>
</feature>
<evidence type="ECO:0008006" key="4">
    <source>
        <dbReference type="Google" id="ProtNLM"/>
    </source>
</evidence>
<dbReference type="RefSeq" id="WP_161926654.1">
    <property type="nucleotide sequence ID" value="NZ_BJOU01000001.1"/>
</dbReference>
<keyword evidence="3" id="KW-1185">Reference proteome</keyword>
<feature type="compositionally biased region" description="Acidic residues" evidence="1">
    <location>
        <begin position="203"/>
        <end position="224"/>
    </location>
</feature>
<dbReference type="AlphaFoldDB" id="A0A7I9UWY2"/>
<sequence>MAGDIVPIELGLTDGNAYTLWAPQWREDDEEWEAFLGLGEDLYGFDDVAHLVGYIRGTDDEHDLVDHPAWSTVVELSGDELVPDKRHTYDLIGVPELAADDPTPENIADLEDALEIVRILGEVCELPTITKFFNGNPILGAVTVGTRNFVGRDGQDLWVRIGRLIAKHWDNVIDALDDVLATPDVDEAAVAAAEAELAAAASAEDEDEPDDDDLDLVGDEDSGDEGGKALVDDEDDDDLDEDEDTEAAELLDGDIDEEDFWVNVGIDPIQITTSDGEYLSLRCYLDDDPVFLGKRGSIFVFPSVRSITRFLAEDDDHDLAKLTTFDDVRAAATDGSLEFEIYEDNVYVLPGLAEDIADGPRRIDREQLDLAVELLLDAGDYADDDAVGEALSSTTPLGWFIDYATNPDPKRLAPSPPFDNESEAFRALVHDFEDRIERKS</sequence>
<feature type="region of interest" description="Disordered" evidence="1">
    <location>
        <begin position="197"/>
        <end position="252"/>
    </location>
</feature>
<dbReference type="Proteomes" id="UP000444980">
    <property type="component" value="Unassembled WGS sequence"/>
</dbReference>
<dbReference type="EMBL" id="BJOU01000001">
    <property type="protein sequence ID" value="GED97311.1"/>
    <property type="molecule type" value="Genomic_DNA"/>
</dbReference>
<dbReference type="OrthoDB" id="3350465at2"/>
<protein>
    <recommendedName>
        <fullName evidence="4">Primosomal protein</fullName>
    </recommendedName>
</protein>
<accession>A0A7I9UWY2</accession>
<reference evidence="3" key="1">
    <citation type="submission" date="2019-06" db="EMBL/GenBank/DDBJ databases">
        <title>Gordonia isolated from sludge of a wastewater treatment plant.</title>
        <authorList>
            <person name="Tamura T."/>
            <person name="Aoyama K."/>
            <person name="Kang Y."/>
            <person name="Saito S."/>
            <person name="Akiyama N."/>
            <person name="Yazawa K."/>
            <person name="Gonoi T."/>
            <person name="Mikami Y."/>
        </authorList>
    </citation>
    <scope>NUCLEOTIDE SEQUENCE [LARGE SCALE GENOMIC DNA]</scope>
    <source>
        <strain evidence="3">NBRC 107697</strain>
    </source>
</reference>
<evidence type="ECO:0000256" key="1">
    <source>
        <dbReference type="SAM" id="MobiDB-lite"/>
    </source>
</evidence>
<evidence type="ECO:0000313" key="2">
    <source>
        <dbReference type="EMBL" id="GED97311.1"/>
    </source>
</evidence>